<evidence type="ECO:0000313" key="3">
    <source>
        <dbReference type="Proteomes" id="UP000007431"/>
    </source>
</evidence>
<dbReference type="OrthoDB" id="435402at2759"/>
<keyword evidence="3" id="KW-1185">Reference proteome</keyword>
<dbReference type="AlphaFoldDB" id="D8PNE6"/>
<dbReference type="VEuPathDB" id="FungiDB:SCHCODRAFT_02621050"/>
<dbReference type="STRING" id="578458.D8PNE6"/>
<dbReference type="Proteomes" id="UP000007431">
    <property type="component" value="Unassembled WGS sequence"/>
</dbReference>
<accession>D8PNE6</accession>
<feature type="compositionally biased region" description="Polar residues" evidence="1">
    <location>
        <begin position="1"/>
        <end position="10"/>
    </location>
</feature>
<dbReference type="eggNOG" id="ENOG502SM1T">
    <property type="taxonomic scope" value="Eukaryota"/>
</dbReference>
<dbReference type="HOGENOM" id="CLU_015635_0_0_1"/>
<dbReference type="GO" id="GO:0031047">
    <property type="term" value="P:regulatory ncRNA-mediated gene silencing"/>
    <property type="evidence" value="ECO:0007669"/>
    <property type="project" value="InterPro"/>
</dbReference>
<dbReference type="GeneID" id="9585723"/>
<dbReference type="RefSeq" id="XP_003036417.1">
    <property type="nucleotide sequence ID" value="XM_003036371.1"/>
</dbReference>
<dbReference type="EMBL" id="GL377302">
    <property type="protein sequence ID" value="EFJ01515.1"/>
    <property type="molecule type" value="Genomic_DNA"/>
</dbReference>
<gene>
    <name evidence="2" type="ORF">SCHCODRAFT_254869</name>
</gene>
<dbReference type="KEGG" id="scm:SCHCO_02621050"/>
<reference evidence="2 3" key="1">
    <citation type="journal article" date="2010" name="Nat. Biotechnol.">
        <title>Genome sequence of the model mushroom Schizophyllum commune.</title>
        <authorList>
            <person name="Ohm R.A."/>
            <person name="de Jong J.F."/>
            <person name="Lugones L.G."/>
            <person name="Aerts A."/>
            <person name="Kothe E."/>
            <person name="Stajich J.E."/>
            <person name="de Vries R.P."/>
            <person name="Record E."/>
            <person name="Levasseur A."/>
            <person name="Baker S.E."/>
            <person name="Bartholomew K.A."/>
            <person name="Coutinho P.M."/>
            <person name="Erdmann S."/>
            <person name="Fowler T.J."/>
            <person name="Gathman A.C."/>
            <person name="Lombard V."/>
            <person name="Henrissat B."/>
            <person name="Knabe N."/>
            <person name="Kuees U."/>
            <person name="Lilly W.W."/>
            <person name="Lindquist E."/>
            <person name="Lucas S."/>
            <person name="Magnuson J.K."/>
            <person name="Piumi F."/>
            <person name="Raudaskoski M."/>
            <person name="Salamov A."/>
            <person name="Schmutz J."/>
            <person name="Schwarze F.W.M.R."/>
            <person name="vanKuyk P.A."/>
            <person name="Horton J.S."/>
            <person name="Grigoriev I.V."/>
            <person name="Woesten H.A.B."/>
        </authorList>
    </citation>
    <scope>NUCLEOTIDE SEQUENCE [LARGE SCALE GENOMIC DNA]</scope>
    <source>
        <strain evidence="3">H4-8 / FGSC 9210</strain>
    </source>
</reference>
<protein>
    <submittedName>
        <fullName evidence="2">Expressed protein</fullName>
    </submittedName>
</protein>
<organism evidence="3">
    <name type="scientific">Schizophyllum commune (strain H4-8 / FGSC 9210)</name>
    <name type="common">Split gill fungus</name>
    <dbReference type="NCBI Taxonomy" id="578458"/>
    <lineage>
        <taxon>Eukaryota</taxon>
        <taxon>Fungi</taxon>
        <taxon>Dikarya</taxon>
        <taxon>Basidiomycota</taxon>
        <taxon>Agaricomycotina</taxon>
        <taxon>Agaricomycetes</taxon>
        <taxon>Agaricomycetidae</taxon>
        <taxon>Agaricales</taxon>
        <taxon>Schizophyllaceae</taxon>
        <taxon>Schizophyllum</taxon>
    </lineage>
</organism>
<dbReference type="InParanoid" id="D8PNE6"/>
<proteinExistence type="predicted"/>
<evidence type="ECO:0000256" key="1">
    <source>
        <dbReference type="SAM" id="MobiDB-lite"/>
    </source>
</evidence>
<evidence type="ECO:0000313" key="2">
    <source>
        <dbReference type="EMBL" id="EFJ01515.1"/>
    </source>
</evidence>
<dbReference type="GO" id="GO:0033167">
    <property type="term" value="C:ARC complex"/>
    <property type="evidence" value="ECO:0007669"/>
    <property type="project" value="InterPro"/>
</dbReference>
<feature type="region of interest" description="Disordered" evidence="1">
    <location>
        <begin position="1"/>
        <end position="28"/>
    </location>
</feature>
<sequence>MTTTSSNGTGNARAALRFPPFPQPSEGRTTIPFSQFKERGIKRNCGGANPEIDMLGIPTVAIGGPKWDREMDECKTRSLFQKHTGVRVPRTRPAQMSREWYKEWEATEASRRVYTSFDTTISPQDRFIDASQAFYNTRRNLWPAVENKTSIYDMWMQVGIFTGLRYAPPIWQRTDQPEPDDSDSDAEAPPKFKKRVHHLPYAVWGEPTKVSSDEEVQALLADAKRRKVERLDAFLADPARGTAVFLSSHMIDQAFIYYKHLLDGTPQMLKFFYEFVLRENVFREPELRAGFEKAVDVTKRAFIDLPATSVLSHVLPDRFGESCKELFAPPAADPADVLDELMKGGAVLTEDIDVDQWDSGNGWVEIPSTGREPKPDPLPEILGDELARKLPSSYKRGPSESSMRRIAAVKAPSSSVFEGRLARVVLSPWPNYHPYDPTDTTDNVGERMYNIPEVEGVPSRVDEDITVLVEPSIADKLVIGMGIGGKWVNAVPTDGADGNDFWFVEEMKKAIPSYYMA</sequence>
<name>D8PNE6_SCHCM</name>
<dbReference type="OMA" id="HDWENME"/>
<dbReference type="InterPro" id="IPR018606">
    <property type="entry name" value="Arb1"/>
</dbReference>
<dbReference type="Pfam" id="PF09692">
    <property type="entry name" value="Arb1"/>
    <property type="match status" value="1"/>
</dbReference>